<comment type="caution">
    <text evidence="2">The sequence shown here is derived from an EMBL/GenBank/DDBJ whole genome shotgun (WGS) entry which is preliminary data.</text>
</comment>
<feature type="transmembrane region" description="Helical" evidence="1">
    <location>
        <begin position="109"/>
        <end position="133"/>
    </location>
</feature>
<evidence type="ECO:0000313" key="2">
    <source>
        <dbReference type="EMBL" id="OGL99098.1"/>
    </source>
</evidence>
<reference evidence="2 3" key="1">
    <citation type="journal article" date="2016" name="Nat. Commun.">
        <title>Thousands of microbial genomes shed light on interconnected biogeochemical processes in an aquifer system.</title>
        <authorList>
            <person name="Anantharaman K."/>
            <person name="Brown C.T."/>
            <person name="Hug L.A."/>
            <person name="Sharon I."/>
            <person name="Castelle C.J."/>
            <person name="Probst A.J."/>
            <person name="Thomas B.C."/>
            <person name="Singh A."/>
            <person name="Wilkins M.J."/>
            <person name="Karaoz U."/>
            <person name="Brodie E.L."/>
            <person name="Williams K.H."/>
            <person name="Hubbard S.S."/>
            <person name="Banfield J.F."/>
        </authorList>
    </citation>
    <scope>NUCLEOTIDE SEQUENCE [LARGE SCALE GENOMIC DNA]</scope>
</reference>
<evidence type="ECO:0008006" key="4">
    <source>
        <dbReference type="Google" id="ProtNLM"/>
    </source>
</evidence>
<name>A0A1F7W9Q2_9BACT</name>
<keyword evidence="1" id="KW-0472">Membrane</keyword>
<gene>
    <name evidence="2" type="ORF">A2304_04515</name>
</gene>
<dbReference type="EMBL" id="MGFE01000010">
    <property type="protein sequence ID" value="OGL99098.1"/>
    <property type="molecule type" value="Genomic_DNA"/>
</dbReference>
<keyword evidence="1" id="KW-0812">Transmembrane</keyword>
<protein>
    <recommendedName>
        <fullName evidence="4">DUF1648 domain-containing protein</fullName>
    </recommendedName>
</protein>
<evidence type="ECO:0000256" key="1">
    <source>
        <dbReference type="SAM" id="Phobius"/>
    </source>
</evidence>
<feature type="transmembrane region" description="Helical" evidence="1">
    <location>
        <begin position="33"/>
        <end position="52"/>
    </location>
</feature>
<proteinExistence type="predicted"/>
<feature type="transmembrane region" description="Helical" evidence="1">
    <location>
        <begin position="77"/>
        <end position="97"/>
    </location>
</feature>
<dbReference type="AlphaFoldDB" id="A0A1F7W9Q2"/>
<organism evidence="2 3">
    <name type="scientific">Candidatus Uhrbacteria bacterium RIFOXYB2_FULL_57_15</name>
    <dbReference type="NCBI Taxonomy" id="1802422"/>
    <lineage>
        <taxon>Bacteria</taxon>
        <taxon>Candidatus Uhriibacteriota</taxon>
    </lineage>
</organism>
<sequence>MGKVMQKLTKAMRLFRDALVELLRTSALCRRTALASGILLLLTIALPVWRILPLAGEKPFIPLHYNVYMGVDAFGPWYDIFILPALGTALFFVNLAFQAAFFERERVLSVFFAVATLVTELILFVAMVLIVLLNL</sequence>
<keyword evidence="1" id="KW-1133">Transmembrane helix</keyword>
<dbReference type="Proteomes" id="UP000176501">
    <property type="component" value="Unassembled WGS sequence"/>
</dbReference>
<evidence type="ECO:0000313" key="3">
    <source>
        <dbReference type="Proteomes" id="UP000176501"/>
    </source>
</evidence>
<accession>A0A1F7W9Q2</accession>